<feature type="domain" description="ABC transmembrane type-1" evidence="8">
    <location>
        <begin position="67"/>
        <end position="283"/>
    </location>
</feature>
<dbReference type="PANTHER" id="PTHR43227:SF7">
    <property type="entry name" value="ARABINOOLIGOSACCHARIDES TRANSPORT SYSTEM PERMEASE PROTEIN ARAP"/>
    <property type="match status" value="1"/>
</dbReference>
<evidence type="ECO:0000256" key="5">
    <source>
        <dbReference type="ARBA" id="ARBA00022989"/>
    </source>
</evidence>
<name>A0A198AI19_9BACL</name>
<dbReference type="InterPro" id="IPR035906">
    <property type="entry name" value="MetI-like_sf"/>
</dbReference>
<evidence type="ECO:0000256" key="2">
    <source>
        <dbReference type="ARBA" id="ARBA00022448"/>
    </source>
</evidence>
<dbReference type="Gene3D" id="1.10.3720.10">
    <property type="entry name" value="MetI-like"/>
    <property type="match status" value="1"/>
</dbReference>
<comment type="subcellular location">
    <subcellularLocation>
        <location evidence="1 7">Cell membrane</location>
        <topology evidence="1 7">Multi-pass membrane protein</topology>
    </subcellularLocation>
</comment>
<dbReference type="GO" id="GO:0005886">
    <property type="term" value="C:plasma membrane"/>
    <property type="evidence" value="ECO:0007669"/>
    <property type="project" value="UniProtKB-SubCell"/>
</dbReference>
<evidence type="ECO:0000256" key="7">
    <source>
        <dbReference type="RuleBase" id="RU363032"/>
    </source>
</evidence>
<comment type="similarity">
    <text evidence="7">Belongs to the binding-protein-dependent transport system permease family.</text>
</comment>
<evidence type="ECO:0000256" key="3">
    <source>
        <dbReference type="ARBA" id="ARBA00022475"/>
    </source>
</evidence>
<dbReference type="PROSITE" id="PS50928">
    <property type="entry name" value="ABC_TM1"/>
    <property type="match status" value="1"/>
</dbReference>
<comment type="caution">
    <text evidence="9">The sequence shown here is derived from an EMBL/GenBank/DDBJ whole genome shotgun (WGS) entry which is preliminary data.</text>
</comment>
<dbReference type="GO" id="GO:0055085">
    <property type="term" value="P:transmembrane transport"/>
    <property type="evidence" value="ECO:0007669"/>
    <property type="project" value="InterPro"/>
</dbReference>
<dbReference type="SUPFAM" id="SSF161098">
    <property type="entry name" value="MetI-like"/>
    <property type="match status" value="1"/>
</dbReference>
<dbReference type="OrthoDB" id="9785347at2"/>
<keyword evidence="4 7" id="KW-0812">Transmembrane</keyword>
<feature type="transmembrane region" description="Helical" evidence="7">
    <location>
        <begin position="262"/>
        <end position="282"/>
    </location>
</feature>
<reference evidence="9 10" key="1">
    <citation type="submission" date="2016-05" db="EMBL/GenBank/DDBJ databases">
        <title>Paenibacillus sp. 1ZS3-15 nov., isolated from the rhizosphere soil.</title>
        <authorList>
            <person name="Zhang X.X."/>
            <person name="Zhang J."/>
        </authorList>
    </citation>
    <scope>NUCLEOTIDE SEQUENCE [LARGE SCALE GENOMIC DNA]</scope>
    <source>
        <strain evidence="9 10">1ZS3-15</strain>
    </source>
</reference>
<dbReference type="Proteomes" id="UP000078454">
    <property type="component" value="Unassembled WGS sequence"/>
</dbReference>
<keyword evidence="2 7" id="KW-0813">Transport</keyword>
<keyword evidence="6 7" id="KW-0472">Membrane</keyword>
<proteinExistence type="inferred from homology"/>
<dbReference type="PANTHER" id="PTHR43227">
    <property type="entry name" value="BLL4140 PROTEIN"/>
    <property type="match status" value="1"/>
</dbReference>
<organism evidence="9 10">
    <name type="scientific">Paenibacillus oryzisoli</name>
    <dbReference type="NCBI Taxonomy" id="1850517"/>
    <lineage>
        <taxon>Bacteria</taxon>
        <taxon>Bacillati</taxon>
        <taxon>Bacillota</taxon>
        <taxon>Bacilli</taxon>
        <taxon>Bacillales</taxon>
        <taxon>Paenibacillaceae</taxon>
        <taxon>Paenibacillus</taxon>
    </lineage>
</organism>
<keyword evidence="3" id="KW-1003">Cell membrane</keyword>
<evidence type="ECO:0000256" key="6">
    <source>
        <dbReference type="ARBA" id="ARBA00023136"/>
    </source>
</evidence>
<evidence type="ECO:0000256" key="4">
    <source>
        <dbReference type="ARBA" id="ARBA00022692"/>
    </source>
</evidence>
<feature type="transmembrane region" description="Helical" evidence="7">
    <location>
        <begin position="73"/>
        <end position="94"/>
    </location>
</feature>
<evidence type="ECO:0000313" key="10">
    <source>
        <dbReference type="Proteomes" id="UP000078454"/>
    </source>
</evidence>
<dbReference type="AlphaFoldDB" id="A0A198AI19"/>
<dbReference type="InterPro" id="IPR050809">
    <property type="entry name" value="UgpAE/MalFG_permease"/>
</dbReference>
<evidence type="ECO:0000259" key="8">
    <source>
        <dbReference type="PROSITE" id="PS50928"/>
    </source>
</evidence>
<dbReference type="STRING" id="1850517.A8708_19470"/>
<evidence type="ECO:0000256" key="1">
    <source>
        <dbReference type="ARBA" id="ARBA00004651"/>
    </source>
</evidence>
<feature type="transmembrane region" description="Helical" evidence="7">
    <location>
        <begin position="208"/>
        <end position="228"/>
    </location>
</feature>
<dbReference type="RefSeq" id="WP_068663339.1">
    <property type="nucleotide sequence ID" value="NZ_LYPB01000050.1"/>
</dbReference>
<evidence type="ECO:0000313" key="9">
    <source>
        <dbReference type="EMBL" id="OAS20715.1"/>
    </source>
</evidence>
<accession>A0A198AI19</accession>
<keyword evidence="5 7" id="KW-1133">Transmembrane helix</keyword>
<feature type="transmembrane region" description="Helical" evidence="7">
    <location>
        <begin position="12"/>
        <end position="32"/>
    </location>
</feature>
<dbReference type="EMBL" id="LYPB01000050">
    <property type="protein sequence ID" value="OAS20715.1"/>
    <property type="molecule type" value="Genomic_DNA"/>
</dbReference>
<dbReference type="Pfam" id="PF00528">
    <property type="entry name" value="BPD_transp_1"/>
    <property type="match status" value="1"/>
</dbReference>
<feature type="transmembrane region" description="Helical" evidence="7">
    <location>
        <begin position="106"/>
        <end position="126"/>
    </location>
</feature>
<feature type="transmembrane region" description="Helical" evidence="7">
    <location>
        <begin position="146"/>
        <end position="165"/>
    </location>
</feature>
<protein>
    <submittedName>
        <fullName evidence="9">Arabinose transporter permease</fullName>
    </submittedName>
</protein>
<dbReference type="InterPro" id="IPR000515">
    <property type="entry name" value="MetI-like"/>
</dbReference>
<gene>
    <name evidence="9" type="ORF">A8708_19470</name>
</gene>
<keyword evidence="10" id="KW-1185">Reference proteome</keyword>
<dbReference type="CDD" id="cd06261">
    <property type="entry name" value="TM_PBP2"/>
    <property type="match status" value="1"/>
</dbReference>
<sequence length="294" mass="33207">MNKFLYSSRVAPYVFVLPFILSFLIFFAYPVITTITMSFQEVLPGQTHYIGLANYKNLWSETFFAALKNSSRYTFWTLLVLIPLPLVLAVFLNSKLTKASAFFRSALFIPSLTSVVVAGTIFRLVFGSLDDSVMNAFRHLLGMPTINWLANSATGMLVMVILATWRFTGVNIIYFLSALQSIPHEVYESAEIDGANAWQRFWRITLPLLKPVSIYVITISIYGGYSMFTESYILWNGNRSPNDIGLTMIGLLYREGIEKNNLGFGSAIGITLLAITMVINVIQLRFFGLFRKED</sequence>